<dbReference type="EC" id="2.1.3.3" evidence="3"/>
<keyword evidence="6 7" id="KW-0808">Transferase</keyword>
<gene>
    <name evidence="10" type="ORF">EST38_g9229</name>
</gene>
<evidence type="ECO:0000256" key="6">
    <source>
        <dbReference type="ARBA" id="ARBA00022679"/>
    </source>
</evidence>
<dbReference type="Gene3D" id="3.40.50.1370">
    <property type="entry name" value="Aspartate/ornithine carbamoyltransferase"/>
    <property type="match status" value="2"/>
</dbReference>
<keyword evidence="4" id="KW-0055">Arginine biosynthesis</keyword>
<dbReference type="InterPro" id="IPR006131">
    <property type="entry name" value="Asp_carbamoyltransf_Asp/Orn-bd"/>
</dbReference>
<dbReference type="GO" id="GO:0019240">
    <property type="term" value="P:citrulline biosynthetic process"/>
    <property type="evidence" value="ECO:0007669"/>
    <property type="project" value="TreeGrafter"/>
</dbReference>
<dbReference type="PRINTS" id="PR00100">
    <property type="entry name" value="AOTCASE"/>
</dbReference>
<evidence type="ECO:0000259" key="9">
    <source>
        <dbReference type="Pfam" id="PF02729"/>
    </source>
</evidence>
<comment type="caution">
    <text evidence="10">The sequence shown here is derived from an EMBL/GenBank/DDBJ whole genome shotgun (WGS) entry which is preliminary data.</text>
</comment>
<dbReference type="OrthoDB" id="10252326at2759"/>
<dbReference type="InterPro" id="IPR002292">
    <property type="entry name" value="Orn/put_carbamltrans"/>
</dbReference>
<dbReference type="PROSITE" id="PS00097">
    <property type="entry name" value="CARBAMOYLTRANSFERASE"/>
    <property type="match status" value="1"/>
</dbReference>
<dbReference type="Pfam" id="PF02729">
    <property type="entry name" value="OTCace_N"/>
    <property type="match status" value="1"/>
</dbReference>
<dbReference type="AlphaFoldDB" id="A0A4Q2DAG5"/>
<proteinExistence type="inferred from homology"/>
<evidence type="ECO:0000313" key="10">
    <source>
        <dbReference type="EMBL" id="RXW16630.1"/>
    </source>
</evidence>
<protein>
    <recommendedName>
        <fullName evidence="3">ornithine carbamoyltransferase</fullName>
        <ecNumber evidence="3">2.1.3.3</ecNumber>
    </recommendedName>
</protein>
<evidence type="ECO:0000256" key="7">
    <source>
        <dbReference type="RuleBase" id="RU003634"/>
    </source>
</evidence>
<evidence type="ECO:0000256" key="5">
    <source>
        <dbReference type="ARBA" id="ARBA00022605"/>
    </source>
</evidence>
<dbReference type="GO" id="GO:0016597">
    <property type="term" value="F:amino acid binding"/>
    <property type="evidence" value="ECO:0007669"/>
    <property type="project" value="InterPro"/>
</dbReference>
<evidence type="ECO:0000259" key="8">
    <source>
        <dbReference type="Pfam" id="PF00185"/>
    </source>
</evidence>
<reference evidence="10 11" key="1">
    <citation type="submission" date="2019-01" db="EMBL/GenBank/DDBJ databases">
        <title>Draft genome sequence of Psathyrella aberdarensis IHI B618.</title>
        <authorList>
            <person name="Buettner E."/>
            <person name="Kellner H."/>
        </authorList>
    </citation>
    <scope>NUCLEOTIDE SEQUENCE [LARGE SCALE GENOMIC DNA]</scope>
    <source>
        <strain evidence="10 11">IHI B618</strain>
    </source>
</reference>
<evidence type="ECO:0000256" key="1">
    <source>
        <dbReference type="ARBA" id="ARBA00004975"/>
    </source>
</evidence>
<evidence type="ECO:0000256" key="2">
    <source>
        <dbReference type="ARBA" id="ARBA00007805"/>
    </source>
</evidence>
<dbReference type="GO" id="GO:0005739">
    <property type="term" value="C:mitochondrion"/>
    <property type="evidence" value="ECO:0007669"/>
    <property type="project" value="TreeGrafter"/>
</dbReference>
<dbReference type="PANTHER" id="PTHR45753">
    <property type="entry name" value="ORNITHINE CARBAMOYLTRANSFERASE, MITOCHONDRIAL"/>
    <property type="match status" value="1"/>
</dbReference>
<dbReference type="InterPro" id="IPR006132">
    <property type="entry name" value="Asp/Orn_carbamoyltranf_P-bd"/>
</dbReference>
<dbReference type="STRING" id="2316362.A0A4Q2DAG5"/>
<feature type="domain" description="Aspartate/ornithine carbamoyltransferase carbamoyl-P binding" evidence="9">
    <location>
        <begin position="13"/>
        <end position="168"/>
    </location>
</feature>
<dbReference type="NCBIfam" id="TIGR00658">
    <property type="entry name" value="orni_carb_tr"/>
    <property type="match status" value="1"/>
</dbReference>
<accession>A0A4Q2DAG5</accession>
<evidence type="ECO:0000256" key="3">
    <source>
        <dbReference type="ARBA" id="ARBA00013007"/>
    </source>
</evidence>
<dbReference type="PRINTS" id="PR00102">
    <property type="entry name" value="OTCASE"/>
</dbReference>
<dbReference type="GO" id="GO:0004585">
    <property type="term" value="F:ornithine carbamoyltransferase activity"/>
    <property type="evidence" value="ECO:0007669"/>
    <property type="project" value="UniProtKB-EC"/>
</dbReference>
<sequence>MASRVVAQKTVPHLMTLADLTVPQIEQTLRHSLRLKQLSQPWLVPQGSLPAKKVKKLKLPPQSLFNKTIALLFSKRSTRTRLAAETSATLLGGRALFLGRDDIQLGVNETPRDTARVIGGMCQGIFARVGDHSEIEELAKHSPVPVLNALSSLWHPTQILADLLTLHEHAHLFAGKSSPASEYGWQDLRPLTIAYVGDANNILNDMLVTYPRLGHQLRVASPPAYRAPTEVWSRVEELGCDKGIWWGTDPREAVKGADVVVTDTWISMGQEAEKAERLQAFEGYQVTEQLCKEGGANPDWKFMHCLPRKQNEVDDEVFYGPRSLVFPEADNRKWTIMALFDNLFGKWAHGIPPRDQKKEDEDDD</sequence>
<keyword evidence="5" id="KW-0028">Amino-acid biosynthesis</keyword>
<evidence type="ECO:0000313" key="11">
    <source>
        <dbReference type="Proteomes" id="UP000290288"/>
    </source>
</evidence>
<comment type="similarity">
    <text evidence="2">Belongs to the aspartate/ornithine carbamoyltransferase superfamily. OTCase family.</text>
</comment>
<keyword evidence="11" id="KW-1185">Reference proteome</keyword>
<evidence type="ECO:0000256" key="4">
    <source>
        <dbReference type="ARBA" id="ARBA00022571"/>
    </source>
</evidence>
<dbReference type="InterPro" id="IPR036901">
    <property type="entry name" value="Asp/Orn_carbamoylTrfase_sf"/>
</dbReference>
<dbReference type="InterPro" id="IPR006130">
    <property type="entry name" value="Asp/Orn_carbamoylTrfase"/>
</dbReference>
<dbReference type="SUPFAM" id="SSF53671">
    <property type="entry name" value="Aspartate/ornithine carbamoyltransferase"/>
    <property type="match status" value="1"/>
</dbReference>
<name>A0A4Q2DAG5_9AGAR</name>
<dbReference type="Pfam" id="PF00185">
    <property type="entry name" value="OTCace"/>
    <property type="match status" value="1"/>
</dbReference>
<organism evidence="10 11">
    <name type="scientific">Candolleomyces aberdarensis</name>
    <dbReference type="NCBI Taxonomy" id="2316362"/>
    <lineage>
        <taxon>Eukaryota</taxon>
        <taxon>Fungi</taxon>
        <taxon>Dikarya</taxon>
        <taxon>Basidiomycota</taxon>
        <taxon>Agaricomycotina</taxon>
        <taxon>Agaricomycetes</taxon>
        <taxon>Agaricomycetidae</taxon>
        <taxon>Agaricales</taxon>
        <taxon>Agaricineae</taxon>
        <taxon>Psathyrellaceae</taxon>
        <taxon>Candolleomyces</taxon>
    </lineage>
</organism>
<feature type="domain" description="Aspartate/ornithine carbamoyltransferase Asp/Orn-binding" evidence="8">
    <location>
        <begin position="191"/>
        <end position="341"/>
    </location>
</feature>
<dbReference type="EMBL" id="SDEE01000418">
    <property type="protein sequence ID" value="RXW16630.1"/>
    <property type="molecule type" value="Genomic_DNA"/>
</dbReference>
<dbReference type="FunFam" id="3.40.50.1370:FF:000009">
    <property type="entry name" value="Ornithine carbamoyltransferase, mitochondrial"/>
    <property type="match status" value="1"/>
</dbReference>
<comment type="pathway">
    <text evidence="1">Amino-acid biosynthesis; L-arginine biosynthesis; L-arginine from L-ornithine and carbamoyl phosphate: step 1/3.</text>
</comment>
<dbReference type="PANTHER" id="PTHR45753:SF3">
    <property type="entry name" value="ORNITHINE TRANSCARBAMYLASE, MITOCHONDRIAL"/>
    <property type="match status" value="1"/>
</dbReference>
<dbReference type="Proteomes" id="UP000290288">
    <property type="component" value="Unassembled WGS sequence"/>
</dbReference>
<dbReference type="GO" id="GO:0042450">
    <property type="term" value="P:L-arginine biosynthetic process via ornithine"/>
    <property type="evidence" value="ECO:0007669"/>
    <property type="project" value="TreeGrafter"/>
</dbReference>